<evidence type="ECO:0000256" key="2">
    <source>
        <dbReference type="ARBA" id="ARBA00022664"/>
    </source>
</evidence>
<evidence type="ECO:0000313" key="8">
    <source>
        <dbReference type="EMBL" id="OPL32228.1"/>
    </source>
</evidence>
<evidence type="ECO:0000256" key="6">
    <source>
        <dbReference type="ARBA" id="ARBA00038266"/>
    </source>
</evidence>
<dbReference type="GO" id="GO:0008380">
    <property type="term" value="P:RNA splicing"/>
    <property type="evidence" value="ECO:0007669"/>
    <property type="project" value="UniProtKB-KW"/>
</dbReference>
<dbReference type="InterPro" id="IPR058543">
    <property type="entry name" value="Beta-prop_RSE1/DDB1/CPSF1_2nd"/>
</dbReference>
<dbReference type="EMBL" id="KV588280">
    <property type="protein sequence ID" value="OPL32228.1"/>
    <property type="molecule type" value="Genomic_DNA"/>
</dbReference>
<keyword evidence="3" id="KW-0747">Spliceosome</keyword>
<organism evidence="8 9">
    <name type="scientific">Mytilus galloprovincialis</name>
    <name type="common">Mediterranean mussel</name>
    <dbReference type="NCBI Taxonomy" id="29158"/>
    <lineage>
        <taxon>Eukaryota</taxon>
        <taxon>Metazoa</taxon>
        <taxon>Spiralia</taxon>
        <taxon>Lophotrochozoa</taxon>
        <taxon>Mollusca</taxon>
        <taxon>Bivalvia</taxon>
        <taxon>Autobranchia</taxon>
        <taxon>Pteriomorphia</taxon>
        <taxon>Mytilida</taxon>
        <taxon>Mytiloidea</taxon>
        <taxon>Mytilidae</taxon>
        <taxon>Mytilinae</taxon>
        <taxon>Mytilus</taxon>
    </lineage>
</organism>
<accession>A0A3L5TRQ6</accession>
<dbReference type="GO" id="GO:0005681">
    <property type="term" value="C:spliceosomal complex"/>
    <property type="evidence" value="ECO:0007669"/>
    <property type="project" value="UniProtKB-KW"/>
</dbReference>
<name>A0A3L5TRQ6_MYTGA</name>
<evidence type="ECO:0000313" key="9">
    <source>
        <dbReference type="Proteomes" id="UP000266721"/>
    </source>
</evidence>
<dbReference type="FunFam" id="2.130.10.10:FF:000031">
    <property type="entry name" value="Splicing factor 3b subunit 3"/>
    <property type="match status" value="1"/>
</dbReference>
<dbReference type="SUPFAM" id="SSF50978">
    <property type="entry name" value="WD40 repeat-like"/>
    <property type="match status" value="1"/>
</dbReference>
<keyword evidence="4" id="KW-0508">mRNA splicing</keyword>
<keyword evidence="9" id="KW-1185">Reference proteome</keyword>
<dbReference type="PANTHER" id="PTHR10644">
    <property type="entry name" value="DNA REPAIR/RNA PROCESSING CPSF FAMILY"/>
    <property type="match status" value="1"/>
</dbReference>
<sequence length="565" mass="62721">FLYQIAQLGDDDDEPRFSSNTPLDEGDTFFFSPRSLKNLVQVDEVDSLSPIMNCQIADLANEDTPQLYTLCGRGPRSTLRVLRHGLEVSEMAVSELPGNPNAVWTVKKNVDEVAYKKRCGMIANETTLQKRIIHTQKNGERQEFDAYIIVSFVNATLVLSIGETVEEVTDSGFLGTTPTLSCSQLGDDALVQIYPDGIRHIRSDKRVNEWKTPGKKNIVKCAVNQRQVVIALTGGELVYFEMDPTGQLNEYTERKEMSSDVVCMALGRVPTGEQRCRFLAVGLSDNTVRIVSLDPTDCLSPLSMQALPEPPESLCIVEMGGTEAKEETGETGSVGGLFLNIGLQNGVLLRTVLDTVTGDLSDTRTRYLGLRPVLAMSSRSWLSYTYQNRFHLTPLSYESLEYASGFASEQCPEGIVAISTNTLRILALEKLGAVFNQVSHPVQFTPRKFVIHPESNNLVLIETDHNAYTDATKMERKQQMAEEMVESVTEEQREMAAEMAAQFLNEELPESIFGAPKAGSGMWASVIRIINPISGQTLDKISLEQNEAAHSIKKYKDSIKQCFKY</sequence>
<protein>
    <submittedName>
        <fullName evidence="8">Splicing 3 factor 3b subunit</fullName>
    </submittedName>
</protein>
<dbReference type="FunFam" id="2.130.10.10:FF:001721">
    <property type="entry name" value="Spliceosomal protein sap, putative"/>
    <property type="match status" value="1"/>
</dbReference>
<dbReference type="SMR" id="A0A3L5TRQ6"/>
<comment type="similarity">
    <text evidence="6">Belongs to the RSE1 family.</text>
</comment>
<dbReference type="Pfam" id="PF23726">
    <property type="entry name" value="Beta-prop_RSE1_2nd"/>
    <property type="match status" value="1"/>
</dbReference>
<dbReference type="InterPro" id="IPR015943">
    <property type="entry name" value="WD40/YVTN_repeat-like_dom_sf"/>
</dbReference>
<keyword evidence="2" id="KW-0507">mRNA processing</keyword>
<keyword evidence="5" id="KW-0539">Nucleus</keyword>
<comment type="subcellular location">
    <subcellularLocation>
        <location evidence="1">Nucleus</location>
    </subcellularLocation>
</comment>
<gene>
    <name evidence="8" type="ORF">AM593_08678</name>
</gene>
<evidence type="ECO:0000256" key="4">
    <source>
        <dbReference type="ARBA" id="ARBA00023187"/>
    </source>
</evidence>
<evidence type="ECO:0000256" key="3">
    <source>
        <dbReference type="ARBA" id="ARBA00022728"/>
    </source>
</evidence>
<feature type="domain" description="RSE1/DDB1/CPSF1 second beta-propeller" evidence="7">
    <location>
        <begin position="89"/>
        <end position="427"/>
    </location>
</feature>
<dbReference type="AlphaFoldDB" id="A0A3L5TRQ6"/>
<dbReference type="GO" id="GO:0006397">
    <property type="term" value="P:mRNA processing"/>
    <property type="evidence" value="ECO:0007669"/>
    <property type="project" value="UniProtKB-KW"/>
</dbReference>
<evidence type="ECO:0000256" key="1">
    <source>
        <dbReference type="ARBA" id="ARBA00004123"/>
    </source>
</evidence>
<dbReference type="Gene3D" id="2.130.10.10">
    <property type="entry name" value="YVTN repeat-like/Quinoprotein amine dehydrogenase"/>
    <property type="match status" value="1"/>
</dbReference>
<proteinExistence type="inferred from homology"/>
<evidence type="ECO:0000256" key="5">
    <source>
        <dbReference type="ARBA" id="ARBA00023242"/>
    </source>
</evidence>
<evidence type="ECO:0000259" key="7">
    <source>
        <dbReference type="Pfam" id="PF23726"/>
    </source>
</evidence>
<dbReference type="InterPro" id="IPR036322">
    <property type="entry name" value="WD40_repeat_dom_sf"/>
</dbReference>
<feature type="non-terminal residue" evidence="8">
    <location>
        <position position="565"/>
    </location>
</feature>
<dbReference type="Proteomes" id="UP000266721">
    <property type="component" value="Unassembled WGS sequence"/>
</dbReference>
<comment type="caution">
    <text evidence="8">The sequence shown here is derived from an EMBL/GenBank/DDBJ whole genome shotgun (WGS) entry which is preliminary data.</text>
</comment>
<reference evidence="8 9" key="1">
    <citation type="journal article" date="2016" name="PLoS ONE">
        <title>A First Insight into the Genome of the Filter-Feeder Mussel Mytilus galloprovincialis.</title>
        <authorList>
            <person name="Murgarella M."/>
            <person name="Puiu D."/>
            <person name="Novoa B."/>
            <person name="Figueras A."/>
            <person name="Posada D."/>
            <person name="Canchaya C."/>
        </authorList>
    </citation>
    <scope>NUCLEOTIDE SEQUENCE [LARGE SCALE GENOMIC DNA]</scope>
    <source>
        <tissue evidence="8">Muscle</tissue>
    </source>
</reference>
<feature type="non-terminal residue" evidence="8">
    <location>
        <position position="1"/>
    </location>
</feature>
<dbReference type="InterPro" id="IPR050358">
    <property type="entry name" value="RSE1/DDB1/CFT1"/>
</dbReference>